<dbReference type="GO" id="GO:0003824">
    <property type="term" value="F:catalytic activity"/>
    <property type="evidence" value="ECO:0007669"/>
    <property type="project" value="UniProtKB-ARBA"/>
</dbReference>
<proteinExistence type="predicted"/>
<gene>
    <name evidence="2" type="ORF">SAMN02745673_01912</name>
</gene>
<evidence type="ECO:0000313" key="2">
    <source>
        <dbReference type="EMBL" id="SJZ93083.1"/>
    </source>
</evidence>
<dbReference type="InterPro" id="IPR000073">
    <property type="entry name" value="AB_hydrolase_1"/>
</dbReference>
<dbReference type="EMBL" id="FUWS01000004">
    <property type="protein sequence ID" value="SJZ93083.1"/>
    <property type="molecule type" value="Genomic_DNA"/>
</dbReference>
<organism evidence="2 3">
    <name type="scientific">Marinactinospora thermotolerans DSM 45154</name>
    <dbReference type="NCBI Taxonomy" id="1122192"/>
    <lineage>
        <taxon>Bacteria</taxon>
        <taxon>Bacillati</taxon>
        <taxon>Actinomycetota</taxon>
        <taxon>Actinomycetes</taxon>
        <taxon>Streptosporangiales</taxon>
        <taxon>Nocardiopsidaceae</taxon>
        <taxon>Marinactinospora</taxon>
    </lineage>
</organism>
<dbReference type="AlphaFoldDB" id="A0A1T4PNH3"/>
<evidence type="ECO:0000313" key="3">
    <source>
        <dbReference type="Proteomes" id="UP000190637"/>
    </source>
</evidence>
<dbReference type="PANTHER" id="PTHR43433">
    <property type="entry name" value="HYDROLASE, ALPHA/BETA FOLD FAMILY PROTEIN"/>
    <property type="match status" value="1"/>
</dbReference>
<keyword evidence="3" id="KW-1185">Reference proteome</keyword>
<name>A0A1T4PNH3_9ACTN</name>
<feature type="domain" description="AB hydrolase-1" evidence="1">
    <location>
        <begin position="2"/>
        <end position="242"/>
    </location>
</feature>
<dbReference type="InterPro" id="IPR050471">
    <property type="entry name" value="AB_hydrolase"/>
</dbReference>
<dbReference type="Gene3D" id="3.40.50.1820">
    <property type="entry name" value="alpha/beta hydrolase"/>
    <property type="match status" value="1"/>
</dbReference>
<dbReference type="InterPro" id="IPR029058">
    <property type="entry name" value="AB_hydrolase_fold"/>
</dbReference>
<reference evidence="2 3" key="1">
    <citation type="submission" date="2017-02" db="EMBL/GenBank/DDBJ databases">
        <authorList>
            <person name="Peterson S.W."/>
        </authorList>
    </citation>
    <scope>NUCLEOTIDE SEQUENCE [LARGE SCALE GENOMIC DNA]</scope>
    <source>
        <strain evidence="2 3">DSM 45154</strain>
    </source>
</reference>
<dbReference type="Proteomes" id="UP000190637">
    <property type="component" value="Unassembled WGS sequence"/>
</dbReference>
<dbReference type="STRING" id="1122192.SAMN02745673_01912"/>
<sequence length="256" mass="26985">MFCSGAGMGRDLGFGADVLDRLDTRLICVDRPGVGASDPAPGRTLNDWAADVDALAAQLGLSGFGVVGFSNGGPFALACAALGGADAVAVVSGTDELAHPRFTGLLDPDVLALVRHAATDPDGFEDAFTGTDADTMWRVVMETASEIDRALYADPLFERPYRRALAEGFTQGGAGYARDLVLAFRRWTFDPGEITVPVDLWYGGRDTSAVHSPDHGAGLAEIIPTARRHLLPQAGAALPWTHAEEILAALARRSRP</sequence>
<protein>
    <submittedName>
        <fullName evidence="2">Pimeloyl-ACP methyl ester carboxylesterase</fullName>
    </submittedName>
</protein>
<dbReference type="Pfam" id="PF00561">
    <property type="entry name" value="Abhydrolase_1"/>
    <property type="match status" value="1"/>
</dbReference>
<accession>A0A1T4PNH3</accession>
<evidence type="ECO:0000259" key="1">
    <source>
        <dbReference type="Pfam" id="PF00561"/>
    </source>
</evidence>
<dbReference type="SUPFAM" id="SSF53474">
    <property type="entry name" value="alpha/beta-Hydrolases"/>
    <property type="match status" value="1"/>
</dbReference>
<dbReference type="PANTHER" id="PTHR43433:SF10">
    <property type="entry name" value="AB HYDROLASE-1 DOMAIN-CONTAINING PROTEIN"/>
    <property type="match status" value="1"/>
</dbReference>